<accession>A0AA36IDP2</accession>
<keyword evidence="1" id="KW-0175">Coiled coil</keyword>
<dbReference type="EMBL" id="CAUJNA010001286">
    <property type="protein sequence ID" value="CAJ1385827.1"/>
    <property type="molecule type" value="Genomic_DNA"/>
</dbReference>
<feature type="non-terminal residue" evidence="2">
    <location>
        <position position="313"/>
    </location>
</feature>
<evidence type="ECO:0000313" key="2">
    <source>
        <dbReference type="EMBL" id="CAJ1385827.1"/>
    </source>
</evidence>
<dbReference type="AlphaFoldDB" id="A0AA36IDP2"/>
<dbReference type="Proteomes" id="UP001178507">
    <property type="component" value="Unassembled WGS sequence"/>
</dbReference>
<sequence>MLRLSSCAGLAFGEEAKRGDLEAELCQLRAAVDSSQRGLSQLEAKVANQLETSCRRQVEDVLASQGPTLEFRQGMTKLQSESRRLATELSRLPTARDVQGALQRHQESLEERMGERIAALEHSLGHQHQAALERLEGRGSETWRGCLQRMATMEEKVVLQTDVVRIVDRVLGEVRKAGPELFGAGAVTGPAALNEMRKEMRRLEAKVAGLEARVLGIAEDSTAEGRIWRASICAKVETLERAVQDHSGRLAGDETLRREVLESCGQSCEAAEAAATRAQALAAKASQGAREAAAEVVASAEEALLEKLKLQAE</sequence>
<gene>
    <name evidence="2" type="ORF">EVOR1521_LOCUS12339</name>
</gene>
<organism evidence="2 3">
    <name type="scientific">Effrenium voratum</name>
    <dbReference type="NCBI Taxonomy" id="2562239"/>
    <lineage>
        <taxon>Eukaryota</taxon>
        <taxon>Sar</taxon>
        <taxon>Alveolata</taxon>
        <taxon>Dinophyceae</taxon>
        <taxon>Suessiales</taxon>
        <taxon>Symbiodiniaceae</taxon>
        <taxon>Effrenium</taxon>
    </lineage>
</organism>
<comment type="caution">
    <text evidence="2">The sequence shown here is derived from an EMBL/GenBank/DDBJ whole genome shotgun (WGS) entry which is preliminary data.</text>
</comment>
<feature type="coiled-coil region" evidence="1">
    <location>
        <begin position="193"/>
        <end position="220"/>
    </location>
</feature>
<protein>
    <submittedName>
        <fullName evidence="2">Uncharacterized protein</fullName>
    </submittedName>
</protein>
<name>A0AA36IDP2_9DINO</name>
<evidence type="ECO:0000256" key="1">
    <source>
        <dbReference type="SAM" id="Coils"/>
    </source>
</evidence>
<proteinExistence type="predicted"/>
<reference evidence="2" key="1">
    <citation type="submission" date="2023-08" db="EMBL/GenBank/DDBJ databases">
        <authorList>
            <person name="Chen Y."/>
            <person name="Shah S."/>
            <person name="Dougan E. K."/>
            <person name="Thang M."/>
            <person name="Chan C."/>
        </authorList>
    </citation>
    <scope>NUCLEOTIDE SEQUENCE</scope>
</reference>
<keyword evidence="3" id="KW-1185">Reference proteome</keyword>
<evidence type="ECO:0000313" key="3">
    <source>
        <dbReference type="Proteomes" id="UP001178507"/>
    </source>
</evidence>